<feature type="binding site" evidence="11">
    <location>
        <position position="112"/>
    </location>
    <ligand>
        <name>CTP</name>
        <dbReference type="ChEBI" id="CHEBI:37563"/>
    </ligand>
</feature>
<dbReference type="Gene3D" id="1.10.246.80">
    <property type="match status" value="1"/>
</dbReference>
<evidence type="ECO:0000259" key="12">
    <source>
        <dbReference type="Pfam" id="PF01743"/>
    </source>
</evidence>
<keyword evidence="16" id="KW-1185">Reference proteome</keyword>
<evidence type="ECO:0000313" key="15">
    <source>
        <dbReference type="EMBL" id="SEP67184.1"/>
    </source>
</evidence>
<keyword evidence="5 11" id="KW-0479">Metal-binding</keyword>
<evidence type="ECO:0000256" key="1">
    <source>
        <dbReference type="ARBA" id="ARBA00001946"/>
    </source>
</evidence>
<feature type="domain" description="tRNA nucleotidyltransferase/poly(A) polymerase RNA and SrmB- binding" evidence="13">
    <location>
        <begin position="170"/>
        <end position="228"/>
    </location>
</feature>
<dbReference type="InterPro" id="IPR002646">
    <property type="entry name" value="PolA_pol_head_dom"/>
</dbReference>
<dbReference type="GO" id="GO:0000287">
    <property type="term" value="F:magnesium ion binding"/>
    <property type="evidence" value="ECO:0007669"/>
    <property type="project" value="UniProtKB-UniRule"/>
</dbReference>
<evidence type="ECO:0000256" key="2">
    <source>
        <dbReference type="ARBA" id="ARBA00022679"/>
    </source>
</evidence>
<feature type="binding site" evidence="11">
    <location>
        <position position="112"/>
    </location>
    <ligand>
        <name>ATP</name>
        <dbReference type="ChEBI" id="CHEBI:30616"/>
    </ligand>
</feature>
<dbReference type="InterPro" id="IPR032810">
    <property type="entry name" value="CCA-adding_enz_C"/>
</dbReference>
<evidence type="ECO:0000259" key="13">
    <source>
        <dbReference type="Pfam" id="PF12627"/>
    </source>
</evidence>
<dbReference type="InterPro" id="IPR050264">
    <property type="entry name" value="Bact_CCA-adding_enz_type3_sf"/>
</dbReference>
<name>A0A1H8ZS56_9BACI</name>
<dbReference type="CDD" id="cd05398">
    <property type="entry name" value="NT_ClassII-CCAase"/>
    <property type="match status" value="1"/>
</dbReference>
<feature type="binding site" evidence="11">
    <location>
        <position position="164"/>
    </location>
    <ligand>
        <name>CTP</name>
        <dbReference type="ChEBI" id="CHEBI:37563"/>
    </ligand>
</feature>
<comment type="cofactor">
    <cofactor evidence="1 11">
        <name>Mg(2+)</name>
        <dbReference type="ChEBI" id="CHEBI:18420"/>
    </cofactor>
</comment>
<dbReference type="GO" id="GO:0042245">
    <property type="term" value="P:RNA repair"/>
    <property type="evidence" value="ECO:0007669"/>
    <property type="project" value="UniProtKB-KW"/>
</dbReference>
<reference evidence="15 16" key="1">
    <citation type="submission" date="2016-10" db="EMBL/GenBank/DDBJ databases">
        <authorList>
            <person name="de Groot N.N."/>
        </authorList>
    </citation>
    <scope>NUCLEOTIDE SEQUENCE [LARGE SCALE GENOMIC DNA]</scope>
    <source>
        <strain evidence="15 16">DSM 21633</strain>
    </source>
</reference>
<dbReference type="SUPFAM" id="SSF81301">
    <property type="entry name" value="Nucleotidyltransferase"/>
    <property type="match status" value="1"/>
</dbReference>
<evidence type="ECO:0000256" key="4">
    <source>
        <dbReference type="ARBA" id="ARBA00022695"/>
    </source>
</evidence>
<feature type="binding site" evidence="11">
    <location>
        <position position="161"/>
    </location>
    <ligand>
        <name>ATP</name>
        <dbReference type="ChEBI" id="CHEBI:30616"/>
    </ligand>
</feature>
<feature type="binding site" evidence="11">
    <location>
        <position position="31"/>
    </location>
    <ligand>
        <name>CTP</name>
        <dbReference type="ChEBI" id="CHEBI:37563"/>
    </ligand>
</feature>
<keyword evidence="6 11" id="KW-0547">Nucleotide-binding</keyword>
<dbReference type="GO" id="GO:0005524">
    <property type="term" value="F:ATP binding"/>
    <property type="evidence" value="ECO:0007669"/>
    <property type="project" value="UniProtKB-UniRule"/>
</dbReference>
<feature type="binding site" evidence="11">
    <location>
        <position position="31"/>
    </location>
    <ligand>
        <name>ATP</name>
        <dbReference type="ChEBI" id="CHEBI:30616"/>
    </ligand>
</feature>
<comment type="similarity">
    <text evidence="11">Belongs to the tRNA nucleotidyltransferase/poly(A) polymerase family. Bacterial CCA-adding enzyme type 3 subfamily.</text>
</comment>
<keyword evidence="9 11" id="KW-0460">Magnesium</keyword>
<keyword evidence="10 11" id="KW-0694">RNA-binding</keyword>
<gene>
    <name evidence="11" type="primary">cca</name>
    <name evidence="15" type="ORF">SAMN05216362_10258</name>
</gene>
<keyword evidence="3 11" id="KW-0819">tRNA processing</keyword>
<comment type="function">
    <text evidence="11">Catalyzes the addition and repair of the essential 3'-terminal CCA sequence in tRNAs without using a nucleic acid template. Adds these three nucleotides in the order of C, C, and A to the tRNA nucleotide-73, using CTP and ATP as substrates and producing inorganic pyrophosphate. tRNA 3'-terminal CCA addition is required both for tRNA processing and repair. Also involved in tRNA surveillance by mediating tandem CCA addition to generate a CCACCA at the 3' terminus of unstable tRNAs. While stable tRNAs receive only 3'-terminal CCA, unstable tRNAs are marked with CCACCA and rapidly degraded.</text>
</comment>
<feature type="binding site" evidence="11">
    <location>
        <position position="28"/>
    </location>
    <ligand>
        <name>ATP</name>
        <dbReference type="ChEBI" id="CHEBI:30616"/>
    </ligand>
</feature>
<dbReference type="GO" id="GO:0004810">
    <property type="term" value="F:CCA tRNA nucleotidyltransferase activity"/>
    <property type="evidence" value="ECO:0007669"/>
    <property type="project" value="UniProtKB-UniRule"/>
</dbReference>
<feature type="binding site" evidence="11">
    <location>
        <position position="155"/>
    </location>
    <ligand>
        <name>ATP</name>
        <dbReference type="ChEBI" id="CHEBI:30616"/>
    </ligand>
</feature>
<sequence>MLDQPFIKAKPVMETLEDNGYECFFVGGAVRDCLISRHIGDIDIATNATPNDMQRIFPKTVPVGIEHGTVLVIHNGESFEVTTYRTEGEYKDYRHPSEVSFVKDVKLDLSRRDFTINAIAMDLEGNLLDPFDGKKDLNERVIRTVGNPHDRFTEDPLRMLRGVRFVSQLNFNLDEATLTAISEQHHLLNKISVERITDELVKLFKHANINSALKIIRQTGMDQSLPIFKDRHHIFSRLNKMVFNQPLNHAGVMFAIFHLIDPNISLHTWTKTYKVSNNIKRKAIHLIDSYKSYQDQGMSNVVLYNVGKQLPDLLQIIKLFNLKSYNIKELQSQYQSLPIKDRSELIVTGQNLLQWFPHEKRGQWIGKYLNRIEEAVIKGELQNSREEIESKVREWKRQEND</sequence>
<dbReference type="EMBL" id="FOES01000002">
    <property type="protein sequence ID" value="SEP67184.1"/>
    <property type="molecule type" value="Genomic_DNA"/>
</dbReference>
<feature type="domain" description="Poly A polymerase head" evidence="12">
    <location>
        <begin position="23"/>
        <end position="143"/>
    </location>
</feature>
<dbReference type="GO" id="GO:0000049">
    <property type="term" value="F:tRNA binding"/>
    <property type="evidence" value="ECO:0007669"/>
    <property type="project" value="UniProtKB-UniRule"/>
</dbReference>
<dbReference type="NCBIfam" id="NF009814">
    <property type="entry name" value="PRK13299.1"/>
    <property type="match status" value="1"/>
</dbReference>
<dbReference type="SUPFAM" id="SSF81891">
    <property type="entry name" value="Poly A polymerase C-terminal region-like"/>
    <property type="match status" value="1"/>
</dbReference>
<dbReference type="AlphaFoldDB" id="A0A1H8ZS56"/>
<feature type="binding site" evidence="11">
    <location>
        <position position="164"/>
    </location>
    <ligand>
        <name>ATP</name>
        <dbReference type="ChEBI" id="CHEBI:30616"/>
    </ligand>
</feature>
<dbReference type="STRING" id="571933.SAMN05216362_10258"/>
<dbReference type="Gene3D" id="3.30.460.10">
    <property type="entry name" value="Beta Polymerase, domain 2"/>
    <property type="match status" value="1"/>
</dbReference>
<dbReference type="InterPro" id="IPR023068">
    <property type="entry name" value="CCA-adding_enz_firmicutes"/>
</dbReference>
<proteinExistence type="inferred from homology"/>
<keyword evidence="4 11" id="KW-0548">Nucleotidyltransferase</keyword>
<evidence type="ECO:0000256" key="3">
    <source>
        <dbReference type="ARBA" id="ARBA00022694"/>
    </source>
</evidence>
<accession>A0A1H8ZS56</accession>
<dbReference type="Pfam" id="PF13735">
    <property type="entry name" value="tRNA_NucTran2_2"/>
    <property type="match status" value="1"/>
</dbReference>
<dbReference type="RefSeq" id="WP_091772248.1">
    <property type="nucleotide sequence ID" value="NZ_FOES01000002.1"/>
</dbReference>
<protein>
    <recommendedName>
        <fullName evidence="11">CCA-adding enzyme</fullName>
        <ecNumber evidence="11">2.7.7.72</ecNumber>
    </recommendedName>
    <alternativeName>
        <fullName evidence="11">CCA tRNA nucleotidyltransferase</fullName>
    </alternativeName>
    <alternativeName>
        <fullName evidence="11">tRNA CCA-pyrophosphorylase</fullName>
    </alternativeName>
    <alternativeName>
        <fullName evidence="11">tRNA adenylyl-/cytidylyl- transferase</fullName>
    </alternativeName>
    <alternativeName>
        <fullName evidence="11">tRNA nucleotidyltransferase</fullName>
    </alternativeName>
    <alternativeName>
        <fullName evidence="11">tRNA-NT</fullName>
    </alternativeName>
</protein>
<dbReference type="Pfam" id="PF01743">
    <property type="entry name" value="PolyA_pol"/>
    <property type="match status" value="1"/>
</dbReference>
<evidence type="ECO:0000256" key="9">
    <source>
        <dbReference type="ARBA" id="ARBA00022842"/>
    </source>
</evidence>
<feature type="binding site" evidence="11">
    <location>
        <position position="41"/>
    </location>
    <ligand>
        <name>Mg(2+)</name>
        <dbReference type="ChEBI" id="CHEBI:18420"/>
    </ligand>
</feature>
<organism evidence="15 16">
    <name type="scientific">Piscibacillus halophilus</name>
    <dbReference type="NCBI Taxonomy" id="571933"/>
    <lineage>
        <taxon>Bacteria</taxon>
        <taxon>Bacillati</taxon>
        <taxon>Bacillota</taxon>
        <taxon>Bacilli</taxon>
        <taxon>Bacillales</taxon>
        <taxon>Bacillaceae</taxon>
        <taxon>Piscibacillus</taxon>
    </lineage>
</organism>
<dbReference type="PANTHER" id="PTHR46173">
    <property type="entry name" value="CCA TRNA NUCLEOTIDYLTRANSFERASE 1, MITOCHONDRIAL"/>
    <property type="match status" value="1"/>
</dbReference>
<comment type="catalytic activity">
    <reaction evidence="11">
        <text>a tRNA with a 3' CCA end + 2 CTP + ATP = a tRNA with a 3' CCACCA end + 3 diphosphate</text>
        <dbReference type="Rhea" id="RHEA:76235"/>
        <dbReference type="Rhea" id="RHEA-COMP:10468"/>
        <dbReference type="Rhea" id="RHEA-COMP:18655"/>
        <dbReference type="ChEBI" id="CHEBI:30616"/>
        <dbReference type="ChEBI" id="CHEBI:33019"/>
        <dbReference type="ChEBI" id="CHEBI:37563"/>
        <dbReference type="ChEBI" id="CHEBI:83071"/>
        <dbReference type="ChEBI" id="CHEBI:195187"/>
    </reaction>
</comment>
<dbReference type="HAMAP" id="MF_01263">
    <property type="entry name" value="CCA_bact_type3"/>
    <property type="match status" value="1"/>
</dbReference>
<keyword evidence="7 11" id="KW-0692">RNA repair</keyword>
<keyword evidence="8 11" id="KW-0067">ATP-binding</keyword>
<evidence type="ECO:0000256" key="8">
    <source>
        <dbReference type="ARBA" id="ARBA00022840"/>
    </source>
</evidence>
<feature type="binding site" evidence="11">
    <location>
        <position position="158"/>
    </location>
    <ligand>
        <name>ATP</name>
        <dbReference type="ChEBI" id="CHEBI:30616"/>
    </ligand>
</feature>
<evidence type="ECO:0000256" key="5">
    <source>
        <dbReference type="ARBA" id="ARBA00022723"/>
    </source>
</evidence>
<feature type="domain" description="CCA-adding enzyme C-terminal" evidence="14">
    <location>
        <begin position="265"/>
        <end position="391"/>
    </location>
</feature>
<dbReference type="Proteomes" id="UP000199427">
    <property type="component" value="Unassembled WGS sequence"/>
</dbReference>
<dbReference type="PANTHER" id="PTHR46173:SF1">
    <property type="entry name" value="CCA TRNA NUCLEOTIDYLTRANSFERASE 1, MITOCHONDRIAL"/>
    <property type="match status" value="1"/>
</dbReference>
<dbReference type="GO" id="GO:0001680">
    <property type="term" value="P:tRNA 3'-terminal CCA addition"/>
    <property type="evidence" value="ECO:0007669"/>
    <property type="project" value="UniProtKB-UniRule"/>
</dbReference>
<feature type="binding site" evidence="11">
    <location>
        <position position="161"/>
    </location>
    <ligand>
        <name>CTP</name>
        <dbReference type="ChEBI" id="CHEBI:37563"/>
    </ligand>
</feature>
<evidence type="ECO:0000313" key="16">
    <source>
        <dbReference type="Proteomes" id="UP000199427"/>
    </source>
</evidence>
<feature type="binding site" evidence="11">
    <location>
        <position position="155"/>
    </location>
    <ligand>
        <name>CTP</name>
        <dbReference type="ChEBI" id="CHEBI:37563"/>
    </ligand>
</feature>
<dbReference type="Pfam" id="PF12627">
    <property type="entry name" value="PolyA_pol_RNAbd"/>
    <property type="match status" value="1"/>
</dbReference>
<evidence type="ECO:0000256" key="10">
    <source>
        <dbReference type="ARBA" id="ARBA00022884"/>
    </source>
</evidence>
<comment type="catalytic activity">
    <reaction evidence="11">
        <text>a tRNA precursor + 2 CTP + ATP = a tRNA with a 3' CCA end + 3 diphosphate</text>
        <dbReference type="Rhea" id="RHEA:14433"/>
        <dbReference type="Rhea" id="RHEA-COMP:10465"/>
        <dbReference type="Rhea" id="RHEA-COMP:10468"/>
        <dbReference type="ChEBI" id="CHEBI:30616"/>
        <dbReference type="ChEBI" id="CHEBI:33019"/>
        <dbReference type="ChEBI" id="CHEBI:37563"/>
        <dbReference type="ChEBI" id="CHEBI:74896"/>
        <dbReference type="ChEBI" id="CHEBI:83071"/>
        <dbReference type="EC" id="2.7.7.72"/>
    </reaction>
</comment>
<dbReference type="OrthoDB" id="9805698at2"/>
<dbReference type="Gene3D" id="1.10.3090.10">
    <property type="entry name" value="cca-adding enzyme, domain 2"/>
    <property type="match status" value="1"/>
</dbReference>
<evidence type="ECO:0000259" key="14">
    <source>
        <dbReference type="Pfam" id="PF13735"/>
    </source>
</evidence>
<keyword evidence="2 11" id="KW-0808">Transferase</keyword>
<feature type="binding site" evidence="11">
    <location>
        <position position="28"/>
    </location>
    <ligand>
        <name>CTP</name>
        <dbReference type="ChEBI" id="CHEBI:37563"/>
    </ligand>
</feature>
<feature type="binding site" evidence="11">
    <location>
        <position position="43"/>
    </location>
    <ligand>
        <name>Mg(2+)</name>
        <dbReference type="ChEBI" id="CHEBI:18420"/>
    </ligand>
</feature>
<evidence type="ECO:0000256" key="7">
    <source>
        <dbReference type="ARBA" id="ARBA00022800"/>
    </source>
</evidence>
<evidence type="ECO:0000256" key="11">
    <source>
        <dbReference type="HAMAP-Rule" id="MF_01263"/>
    </source>
</evidence>
<dbReference type="InterPro" id="IPR032828">
    <property type="entry name" value="PolyA_RNA-bd"/>
</dbReference>
<comment type="miscellaneous">
    <text evidence="11">A single active site specifically recognizes both ATP and CTP and is responsible for their addition.</text>
</comment>
<comment type="subunit">
    <text evidence="11">Homodimer.</text>
</comment>
<feature type="binding site" evidence="11">
    <location>
        <position position="158"/>
    </location>
    <ligand>
        <name>CTP</name>
        <dbReference type="ChEBI" id="CHEBI:37563"/>
    </ligand>
</feature>
<dbReference type="GO" id="GO:0160016">
    <property type="term" value="F:CCACCA tRNA nucleotidyltransferase activity"/>
    <property type="evidence" value="ECO:0007669"/>
    <property type="project" value="RHEA"/>
</dbReference>
<dbReference type="InterPro" id="IPR043519">
    <property type="entry name" value="NT_sf"/>
</dbReference>
<dbReference type="EC" id="2.7.7.72" evidence="11"/>
<evidence type="ECO:0000256" key="6">
    <source>
        <dbReference type="ARBA" id="ARBA00022741"/>
    </source>
</evidence>